<comment type="caution">
    <text evidence="1">The sequence shown here is derived from an EMBL/GenBank/DDBJ whole genome shotgun (WGS) entry which is preliminary data.</text>
</comment>
<sequence>MNSISISLPHYVIIDILKHIICSDYVPTSYKISLATISKFVFEYLKNNFINSISLFNNVVIAMRKAVNDIDRQLSLPGSLLKIIKIMEITQQSDHAFEDHRNSLNRYCQTVEQLNITYAFQAINKLPITKEMFPKLEVLDIQIYSMIIKQDFQLVSQFPLIRSLKFWYGNGSDLLKYLISILDVIKPTLTSLKIVFNNTNGELENVAILKNYLTNYKSLDILEIYDYNSYHGDGVASFIKDLSQHITHFSSRNYATEALYLLENSDKLQHLNIIIKNDSDYVRLIDLSNQKKNFRTLELIIRENLNNHGKTFTSLYQLILFSIPTVTENLIKSIGTQSSMVKLNIEVIGESKSNIDQGLHHLLTYNRSLTSLHFDQCNMDESVSEDISKAIANHPTLESIRVHVSQNTSDHKTKLFKHLHLSISLISIMMEVRYWKITDYQSLPKPNHPFIELSSSSKTSFYFIKSYGTPIETNHIKSQQSLTHIDLLKQRYLGAFKNYFNK</sequence>
<proteinExistence type="predicted"/>
<dbReference type="AlphaFoldDB" id="A0A152A731"/>
<gene>
    <name evidence="1" type="ORF">DLAC_00850</name>
</gene>
<name>A0A152A731_TIELA</name>
<organism evidence="1 2">
    <name type="scientific">Tieghemostelium lacteum</name>
    <name type="common">Slime mold</name>
    <name type="synonym">Dictyostelium lacteum</name>
    <dbReference type="NCBI Taxonomy" id="361077"/>
    <lineage>
        <taxon>Eukaryota</taxon>
        <taxon>Amoebozoa</taxon>
        <taxon>Evosea</taxon>
        <taxon>Eumycetozoa</taxon>
        <taxon>Dictyostelia</taxon>
        <taxon>Dictyosteliales</taxon>
        <taxon>Raperosteliaceae</taxon>
        <taxon>Tieghemostelium</taxon>
    </lineage>
</organism>
<accession>A0A152A731</accession>
<reference evidence="1 2" key="1">
    <citation type="submission" date="2015-12" db="EMBL/GenBank/DDBJ databases">
        <title>Dictyostelia acquired genes for synthesis and detection of signals that induce cell-type specialization by lateral gene transfer from prokaryotes.</title>
        <authorList>
            <person name="Gloeckner G."/>
            <person name="Schaap P."/>
        </authorList>
    </citation>
    <scope>NUCLEOTIDE SEQUENCE [LARGE SCALE GENOMIC DNA]</scope>
    <source>
        <strain evidence="1 2">TK</strain>
    </source>
</reference>
<keyword evidence="2" id="KW-1185">Reference proteome</keyword>
<evidence type="ECO:0000313" key="1">
    <source>
        <dbReference type="EMBL" id="KYR02052.1"/>
    </source>
</evidence>
<dbReference type="InterPro" id="IPR032675">
    <property type="entry name" value="LRR_dom_sf"/>
</dbReference>
<dbReference type="SUPFAM" id="SSF52047">
    <property type="entry name" value="RNI-like"/>
    <property type="match status" value="1"/>
</dbReference>
<dbReference type="InParanoid" id="A0A152A731"/>
<protein>
    <recommendedName>
        <fullName evidence="3">F-box domain-containing protein</fullName>
    </recommendedName>
</protein>
<evidence type="ECO:0008006" key="3">
    <source>
        <dbReference type="Google" id="ProtNLM"/>
    </source>
</evidence>
<dbReference type="Gene3D" id="3.80.10.10">
    <property type="entry name" value="Ribonuclease Inhibitor"/>
    <property type="match status" value="1"/>
</dbReference>
<evidence type="ECO:0000313" key="2">
    <source>
        <dbReference type="Proteomes" id="UP000076078"/>
    </source>
</evidence>
<dbReference type="EMBL" id="LODT01000004">
    <property type="protein sequence ID" value="KYR02052.1"/>
    <property type="molecule type" value="Genomic_DNA"/>
</dbReference>
<dbReference type="Proteomes" id="UP000076078">
    <property type="component" value="Unassembled WGS sequence"/>
</dbReference>